<feature type="signal peptide" evidence="1">
    <location>
        <begin position="1"/>
        <end position="27"/>
    </location>
</feature>
<evidence type="ECO:0000256" key="1">
    <source>
        <dbReference type="SAM" id="SignalP"/>
    </source>
</evidence>
<dbReference type="RefSeq" id="WP_139250818.1">
    <property type="nucleotide sequence ID" value="NZ_FQZA01000004.1"/>
</dbReference>
<keyword evidence="1" id="KW-0732">Signal</keyword>
<dbReference type="AlphaFoldDB" id="A0A1M6G5R6"/>
<name>A0A1M6G5R6_9RHOB</name>
<dbReference type="EMBL" id="FQZA01000004">
    <property type="protein sequence ID" value="SHJ05302.1"/>
    <property type="molecule type" value="Genomic_DNA"/>
</dbReference>
<accession>A0A1M6G5R6</accession>
<evidence type="ECO:0000313" key="3">
    <source>
        <dbReference type="Proteomes" id="UP000184040"/>
    </source>
</evidence>
<keyword evidence="3" id="KW-1185">Reference proteome</keyword>
<dbReference type="Proteomes" id="UP000184040">
    <property type="component" value="Unassembled WGS sequence"/>
</dbReference>
<dbReference type="Pfam" id="PF06082">
    <property type="entry name" value="YjbH"/>
    <property type="match status" value="1"/>
</dbReference>
<reference evidence="2 3" key="1">
    <citation type="submission" date="2016-11" db="EMBL/GenBank/DDBJ databases">
        <authorList>
            <person name="Jaros S."/>
            <person name="Januszkiewicz K."/>
            <person name="Wedrychowicz H."/>
        </authorList>
    </citation>
    <scope>NUCLEOTIDE SEQUENCE [LARGE SCALE GENOMIC DNA]</scope>
    <source>
        <strain evidence="2 3">DSM 26892</strain>
    </source>
</reference>
<proteinExistence type="predicted"/>
<organism evidence="2 3">
    <name type="scientific">Palleronia salina</name>
    <dbReference type="NCBI Taxonomy" id="313368"/>
    <lineage>
        <taxon>Bacteria</taxon>
        <taxon>Pseudomonadati</taxon>
        <taxon>Pseudomonadota</taxon>
        <taxon>Alphaproteobacteria</taxon>
        <taxon>Rhodobacterales</taxon>
        <taxon>Roseobacteraceae</taxon>
        <taxon>Palleronia</taxon>
    </lineage>
</organism>
<gene>
    <name evidence="2" type="ORF">SAMN04488012_104212</name>
</gene>
<protein>
    <submittedName>
        <fullName evidence="2">Exopolysaccharide biosynthesis protein YbjH</fullName>
    </submittedName>
</protein>
<sequence>MTIRRTLATGCCTAMLAVGAVATPAGAEFERPPMNLYGVTGAIDMPTALEQPEGELSGTVAQFGNITRGTLSFQALPWLQGSFRYSQFSGLRLLNNPGYEDYFDRSFDVSVRLLSETRWRPALKLGLQDLAGTGISSGEYLVATKTFGGTLALSAGLGWGRLGSYNPAFSTGTRDPIDNGRGGNFNVDQWFRGDAAPFASAIWQATPRLSLMAEYSSDAYDLETGNGTLASQRIIDRDSPLNFGAVYRVNDAVTVGGYYLYGSELGVSLTFQGNPNRPPVQGQVIRAPGPVAPRPPRASAPEKWIETWAARPTAQTTLLGALERDLAGSGIDVESLQVQGPNTVEVRIRNQRYGMAPQAIGRTARALSRTMPSSVETFRIVPSSNGLPLSAIVMRRSDLEALVLEPDASAQLFAATGFADPPARDPRASLSPSVFPRFDWSVGPYVRRVLFEPEEPLRLDVGVRAQATYEPRPGLVFSGSVTKRIAGNLSDSVRQSNSVLPRVRTNFNLYNEQGDPALEKLTGAYYFKPGDNLYGRVTVGYLERMFGGLSTELLWKPVGSRLALGAELNYVHQRDFDTQFGFQDYSVATGHLSAYYKLPEKFHVQLDVGRYLAGDVGATLSLHREFANGWRIGVFATKTDVSAEEFGEGSFDKGITLEIPVGQFLGRPSRTTAATTLRPITRDGGARLEVDGRLYDRVRDYHRPDMQDGWGTVWR</sequence>
<evidence type="ECO:0000313" key="2">
    <source>
        <dbReference type="EMBL" id="SHJ05302.1"/>
    </source>
</evidence>
<feature type="chain" id="PRO_5012251927" evidence="1">
    <location>
        <begin position="28"/>
        <end position="715"/>
    </location>
</feature>
<dbReference type="STRING" id="313368.SAMN04488012_104212"/>
<dbReference type="InterPro" id="IPR010344">
    <property type="entry name" value="YbjH"/>
</dbReference>